<keyword evidence="3" id="KW-1185">Reference proteome</keyword>
<dbReference type="AlphaFoldDB" id="A0A1S2LIP9"/>
<reference evidence="1 3" key="1">
    <citation type="submission" date="2016-10" db="EMBL/GenBank/DDBJ databases">
        <title>Draft genome sequences of four alkaliphilic bacteria belonging to the Anaerobacillus genus.</title>
        <authorList>
            <person name="Bassil N.M."/>
            <person name="Lloyd J.R."/>
        </authorList>
    </citation>
    <scope>NUCLEOTIDE SEQUENCE [LARGE SCALE GENOMIC DNA]</scope>
    <source>
        <strain evidence="1 3">NB2006</strain>
    </source>
</reference>
<dbReference type="Pfam" id="PF08810">
    <property type="entry name" value="KapB"/>
    <property type="match status" value="1"/>
</dbReference>
<dbReference type="InterPro" id="IPR014916">
    <property type="entry name" value="KapB"/>
</dbReference>
<name>A0A1S2LIP9_9BACI</name>
<dbReference type="InterPro" id="IPR038080">
    <property type="entry name" value="KapB_sf"/>
</dbReference>
<keyword evidence="2" id="KW-0449">Lipoprotein</keyword>
<dbReference type="OrthoDB" id="2407789at2"/>
<evidence type="ECO:0000313" key="3">
    <source>
        <dbReference type="Proteomes" id="UP000180175"/>
    </source>
</evidence>
<organism evidence="1 3">
    <name type="scientific">Anaerobacillus isosaccharinicus</name>
    <dbReference type="NCBI Taxonomy" id="1532552"/>
    <lineage>
        <taxon>Bacteria</taxon>
        <taxon>Bacillati</taxon>
        <taxon>Bacillota</taxon>
        <taxon>Bacilli</taxon>
        <taxon>Bacillales</taxon>
        <taxon>Bacillaceae</taxon>
        <taxon>Anaerobacillus</taxon>
    </lineage>
</organism>
<gene>
    <name evidence="2" type="ORF">AWH56_023350</name>
    <name evidence="1" type="ORF">AWH56_14540</name>
</gene>
<dbReference type="SMART" id="SM01298">
    <property type="entry name" value="KapB"/>
    <property type="match status" value="1"/>
</dbReference>
<dbReference type="KEGG" id="aia:AWH56_023350"/>
<dbReference type="EMBL" id="LQXD01000129">
    <property type="protein sequence ID" value="OIJ12184.1"/>
    <property type="molecule type" value="Genomic_DNA"/>
</dbReference>
<keyword evidence="1" id="KW-0418">Kinase</keyword>
<reference evidence="2 3" key="3">
    <citation type="journal article" date="2019" name="Int. J. Syst. Evol. Microbiol.">
        <title>Anaerobacillus isosaccharinicus sp. nov., an alkaliphilic bacterium which degrades isosaccharinic acid.</title>
        <authorList>
            <person name="Bassil N.M."/>
            <person name="Lloyd J.R."/>
        </authorList>
    </citation>
    <scope>NUCLEOTIDE SEQUENCE [LARGE SCALE GENOMIC DNA]</scope>
    <source>
        <strain evidence="2 3">NB2006</strain>
    </source>
</reference>
<reference evidence="2 3" key="2">
    <citation type="journal article" date="2017" name="Genome Announc.">
        <title>Draft Genome Sequences of Four Alkaliphilic Bacteria Belonging to the Anaerobacillus Genus.</title>
        <authorList>
            <person name="Bassil N.M."/>
            <person name="Lloyd J.R."/>
        </authorList>
    </citation>
    <scope>NUCLEOTIDE SEQUENCE [LARGE SCALE GENOMIC DNA]</scope>
    <source>
        <strain evidence="2 3">NB2006</strain>
    </source>
</reference>
<reference evidence="2" key="4">
    <citation type="submission" date="2020-10" db="EMBL/GenBank/DDBJ databases">
        <authorList>
            <person name="Bassil N.M."/>
            <person name="Lloyd J.R."/>
        </authorList>
    </citation>
    <scope>NUCLEOTIDE SEQUENCE</scope>
    <source>
        <strain evidence="2">NB2006</strain>
    </source>
</reference>
<evidence type="ECO:0000313" key="1">
    <source>
        <dbReference type="EMBL" id="OIJ12184.1"/>
    </source>
</evidence>
<proteinExistence type="predicted"/>
<dbReference type="Gene3D" id="2.30.30.430">
    <property type="entry name" value="Kinase associated protein B domain"/>
    <property type="match status" value="1"/>
</dbReference>
<dbReference type="SUPFAM" id="SSF141251">
    <property type="entry name" value="Kinase-associated protein B-like"/>
    <property type="match status" value="1"/>
</dbReference>
<dbReference type="Proteomes" id="UP000180175">
    <property type="component" value="Chromosome"/>
</dbReference>
<sequence length="127" mass="14492">MSQKFEIGQLVTGIYKTGKYIGEITMVKEANYVMRVLAVINHPTQGDLHNPNQVEGVFFHERRALAHREQVNIPSVYVKPFEGELPSYEDSLRTALDKDFAELEADGSPFAEKCIEVLRGLEKDYFK</sequence>
<dbReference type="RefSeq" id="WP_071317761.1">
    <property type="nucleotide sequence ID" value="NZ_CP063356.2"/>
</dbReference>
<evidence type="ECO:0000313" key="2">
    <source>
        <dbReference type="EMBL" id="QOY35577.1"/>
    </source>
</evidence>
<dbReference type="EMBL" id="CP063356">
    <property type="protein sequence ID" value="QOY35577.1"/>
    <property type="molecule type" value="Genomic_DNA"/>
</dbReference>
<protein>
    <submittedName>
        <fullName evidence="1 2">Kinase</fullName>
    </submittedName>
</protein>
<dbReference type="GO" id="GO:0016301">
    <property type="term" value="F:kinase activity"/>
    <property type="evidence" value="ECO:0007669"/>
    <property type="project" value="UniProtKB-KW"/>
</dbReference>
<accession>A0A1S2LIP9</accession>
<keyword evidence="1" id="KW-0808">Transferase</keyword>